<feature type="region of interest" description="Disordered" evidence="1">
    <location>
        <begin position="353"/>
        <end position="389"/>
    </location>
</feature>
<accession>A0A8H6G3H9</accession>
<reference evidence="2 3" key="1">
    <citation type="journal article" date="2020" name="Genomics">
        <title>Complete, high-quality genomes from long-read metagenomic sequencing of two wolf lichen thalli reveals enigmatic genome architecture.</title>
        <authorList>
            <person name="McKenzie S.K."/>
            <person name="Walston R.F."/>
            <person name="Allen J.L."/>
        </authorList>
    </citation>
    <scope>NUCLEOTIDE SEQUENCE [LARGE SCALE GENOMIC DNA]</scope>
    <source>
        <strain evidence="2">WasteWater2</strain>
    </source>
</reference>
<evidence type="ECO:0000256" key="1">
    <source>
        <dbReference type="SAM" id="MobiDB-lite"/>
    </source>
</evidence>
<proteinExistence type="predicted"/>
<sequence length="389" mass="42989">MDFKTSSTVPDGKKRSTSAEDSSKLDPLQQRLHRKRFSPEEKCYLAHHVNQCHDHQDLRQMFNQHFGTDRTLESIELFIFKCDDRQFFDLTEQAQDYKRWCTPHPMSPIVPPSMVLGTAEWRTELRAFLVFQASNNVTLTDLKESFSATFPEESRTSGQISIQLAHINQQQSLVRQLEWFAATYRWHPSYVAPASATAAFEADAKAAARARLGQDKQQAKDYVDNEAALTAQLESLNQHSHSLAMSNTGNASASEELAIADQSTNQFGESVSGFDSPSATIIADFVEPFAANFSGSAISKILRQAFTEPAPGLTYDEALAIQTGLFAESARATFTAAPGSGAPYPTTIKELTCPRNRPGHAAGRARSSSAGRYDTRVEGGVKRERGRSL</sequence>
<comment type="caution">
    <text evidence="2">The sequence shown here is derived from an EMBL/GenBank/DDBJ whole genome shotgun (WGS) entry which is preliminary data.</text>
</comment>
<keyword evidence="3" id="KW-1185">Reference proteome</keyword>
<dbReference type="EMBL" id="JACCJC010000004">
    <property type="protein sequence ID" value="KAF6239899.1"/>
    <property type="molecule type" value="Genomic_DNA"/>
</dbReference>
<feature type="compositionally biased region" description="Basic and acidic residues" evidence="1">
    <location>
        <begin position="11"/>
        <end position="24"/>
    </location>
</feature>
<feature type="compositionally biased region" description="Basic and acidic residues" evidence="1">
    <location>
        <begin position="373"/>
        <end position="389"/>
    </location>
</feature>
<protein>
    <submittedName>
        <fullName evidence="2">Uncharacterized protein</fullName>
    </submittedName>
</protein>
<dbReference type="OrthoDB" id="10498589at2759"/>
<dbReference type="GeneID" id="59283181"/>
<organism evidence="2 3">
    <name type="scientific">Letharia columbiana</name>
    <dbReference type="NCBI Taxonomy" id="112416"/>
    <lineage>
        <taxon>Eukaryota</taxon>
        <taxon>Fungi</taxon>
        <taxon>Dikarya</taxon>
        <taxon>Ascomycota</taxon>
        <taxon>Pezizomycotina</taxon>
        <taxon>Lecanoromycetes</taxon>
        <taxon>OSLEUM clade</taxon>
        <taxon>Lecanoromycetidae</taxon>
        <taxon>Lecanorales</taxon>
        <taxon>Lecanorineae</taxon>
        <taxon>Parmeliaceae</taxon>
        <taxon>Letharia</taxon>
    </lineage>
</organism>
<gene>
    <name evidence="2" type="ORF">HO173_001507</name>
</gene>
<feature type="compositionally biased region" description="Low complexity" evidence="1">
    <location>
        <begin position="359"/>
        <end position="372"/>
    </location>
</feature>
<evidence type="ECO:0000313" key="3">
    <source>
        <dbReference type="Proteomes" id="UP000578531"/>
    </source>
</evidence>
<name>A0A8H6G3H9_9LECA</name>
<dbReference type="Proteomes" id="UP000578531">
    <property type="component" value="Unassembled WGS sequence"/>
</dbReference>
<dbReference type="AlphaFoldDB" id="A0A8H6G3H9"/>
<evidence type="ECO:0000313" key="2">
    <source>
        <dbReference type="EMBL" id="KAF6239899.1"/>
    </source>
</evidence>
<feature type="region of interest" description="Disordered" evidence="1">
    <location>
        <begin position="1"/>
        <end position="31"/>
    </location>
</feature>
<dbReference type="RefSeq" id="XP_037169168.1">
    <property type="nucleotide sequence ID" value="XM_037303446.1"/>
</dbReference>